<proteinExistence type="predicted"/>
<feature type="domain" description="CHAT" evidence="1">
    <location>
        <begin position="64"/>
        <end position="291"/>
    </location>
</feature>
<evidence type="ECO:0000313" key="3">
    <source>
        <dbReference type="Proteomes" id="UP001054811"/>
    </source>
</evidence>
<dbReference type="Pfam" id="PF12770">
    <property type="entry name" value="CHAT"/>
    <property type="match status" value="1"/>
</dbReference>
<evidence type="ECO:0000313" key="2">
    <source>
        <dbReference type="EMBL" id="UUT35989.1"/>
    </source>
</evidence>
<dbReference type="EMBL" id="CP091139">
    <property type="protein sequence ID" value="UUT35989.1"/>
    <property type="molecule type" value="Genomic_DNA"/>
</dbReference>
<gene>
    <name evidence="2" type="ORF">L2X98_23040</name>
</gene>
<dbReference type="Proteomes" id="UP001054811">
    <property type="component" value="Chromosome"/>
</dbReference>
<accession>A0ABY5NLD4</accession>
<keyword evidence="3" id="KW-1185">Reference proteome</keyword>
<reference evidence="2" key="1">
    <citation type="submission" date="2022-01" db="EMBL/GenBank/DDBJ databases">
        <title>Microbacterium eymi and Microbacterium rhizovicinus sp. nov., isolated from the rhizospheric soil of Elymus tsukushiensis, a plant native to the Dokdo Islands, Republic of Korea.</title>
        <authorList>
            <person name="Hwang Y.J."/>
        </authorList>
    </citation>
    <scope>NUCLEOTIDE SEQUENCE</scope>
    <source>
        <strain evidence="2">KUDC0405</strain>
    </source>
</reference>
<dbReference type="RefSeq" id="WP_259612637.1">
    <property type="nucleotide sequence ID" value="NZ_CP091139.2"/>
</dbReference>
<sequence length="307" mass="31612">MLSYIYSGDAVTALVVTADAQRVVPLPGLAAIRDLMPGLRADLDMAATVRTGPLAAAVLQSLQARLQALSAALLDGPLAAVGSRRVVITAPGILSGIPWAMLPAMRGRAFTLAASASQWVRDREQPRTAIATAGFAVGPRVARGDEEVRAAAAAWTAPVIVDREDARADAVTELASRVDVLHIAAHGQHAADNALFSGLELADGTLFGYDIDRIGRVPAIVILSACEGGRSSVRWGEEAIGMARMWLSAGARCVIATPVVVADDAACELLGAMHTELSAGVDPAEALAAASARTGLVTPFQAHGAGF</sequence>
<evidence type="ECO:0000259" key="1">
    <source>
        <dbReference type="Pfam" id="PF12770"/>
    </source>
</evidence>
<name>A0ABY5NLD4_9MICO</name>
<dbReference type="InterPro" id="IPR024983">
    <property type="entry name" value="CHAT_dom"/>
</dbReference>
<organism evidence="2 3">
    <name type="scientific">Microbacterium elymi</name>
    <dbReference type="NCBI Taxonomy" id="2909587"/>
    <lineage>
        <taxon>Bacteria</taxon>
        <taxon>Bacillati</taxon>
        <taxon>Actinomycetota</taxon>
        <taxon>Actinomycetes</taxon>
        <taxon>Micrococcales</taxon>
        <taxon>Microbacteriaceae</taxon>
        <taxon>Microbacterium</taxon>
    </lineage>
</organism>
<protein>
    <submittedName>
        <fullName evidence="2">CHAT domain-containing protein</fullName>
    </submittedName>
</protein>